<dbReference type="Pfam" id="PF13958">
    <property type="entry name" value="ToxN_toxin"/>
    <property type="match status" value="1"/>
</dbReference>
<sequence length="150" mass="17813">MTLQLYQVNDQYIKYLNSIDNRVPYNHEKNTWPYVGVIFSIKNYNYFIPLSSPKTKYKTLKENRTLTKIDKGCLGVLNHNNMFPVARGEFQKLDINNLDKQYAMLLLKQQKEIRKLENKIKRKSKKLYDLVNIDTLDNSGLKKFVVNLNY</sequence>
<dbReference type="InterPro" id="IPR025911">
    <property type="entry name" value="ToxN/AbiQ_toxin"/>
</dbReference>
<protein>
    <submittedName>
        <fullName evidence="1">Type III toxin-antitoxin system ToxN/AbiQ family toxin</fullName>
    </submittedName>
</protein>
<dbReference type="InterPro" id="IPR053735">
    <property type="entry name" value="Type_III_TA_endoRNase"/>
</dbReference>
<dbReference type="Gene3D" id="3.10.129.130">
    <property type="match status" value="1"/>
</dbReference>
<dbReference type="RefSeq" id="WP_107556618.1">
    <property type="nucleotide sequence ID" value="NZ_PZFK01000003.1"/>
</dbReference>
<comment type="caution">
    <text evidence="1">The sequence shown here is derived from an EMBL/GenBank/DDBJ whole genome shotgun (WGS) entry which is preliminary data.</text>
</comment>
<evidence type="ECO:0000313" key="1">
    <source>
        <dbReference type="EMBL" id="PTI30729.1"/>
    </source>
</evidence>
<organism evidence="1 2">
    <name type="scientific">Mammaliicoccus vitulinus</name>
    <dbReference type="NCBI Taxonomy" id="71237"/>
    <lineage>
        <taxon>Bacteria</taxon>
        <taxon>Bacillati</taxon>
        <taxon>Bacillota</taxon>
        <taxon>Bacilli</taxon>
        <taxon>Bacillales</taxon>
        <taxon>Staphylococcaceae</taxon>
        <taxon>Mammaliicoccus</taxon>
    </lineage>
</organism>
<accession>A0A2T4PW55</accession>
<dbReference type="EMBL" id="PZFK01000003">
    <property type="protein sequence ID" value="PTI30729.1"/>
    <property type="molecule type" value="Genomic_DNA"/>
</dbReference>
<dbReference type="GO" id="GO:0003723">
    <property type="term" value="F:RNA binding"/>
    <property type="evidence" value="ECO:0007669"/>
    <property type="project" value="InterPro"/>
</dbReference>
<gene>
    <name evidence="1" type="ORF">BU072_01725</name>
</gene>
<proteinExistence type="predicted"/>
<dbReference type="AlphaFoldDB" id="A0A2T4PW55"/>
<dbReference type="GO" id="GO:0004521">
    <property type="term" value="F:RNA endonuclease activity"/>
    <property type="evidence" value="ECO:0007669"/>
    <property type="project" value="InterPro"/>
</dbReference>
<dbReference type="Proteomes" id="UP000241209">
    <property type="component" value="Unassembled WGS sequence"/>
</dbReference>
<evidence type="ECO:0000313" key="2">
    <source>
        <dbReference type="Proteomes" id="UP000241209"/>
    </source>
</evidence>
<reference evidence="1 2" key="1">
    <citation type="journal article" date="2016" name="Front. Microbiol.">
        <title>Comprehensive Phylogenetic Analysis of Bovine Non-aureus Staphylococci Species Based on Whole-Genome Sequencing.</title>
        <authorList>
            <person name="Naushad S."/>
            <person name="Barkema H.W."/>
            <person name="Luby C."/>
            <person name="Condas L.A."/>
            <person name="Nobrega D.B."/>
            <person name="Carson D.A."/>
            <person name="De Buck J."/>
        </authorList>
    </citation>
    <scope>NUCLEOTIDE SEQUENCE [LARGE SCALE GENOMIC DNA]</scope>
    <source>
        <strain evidence="1 2">SNUC 2204</strain>
    </source>
</reference>
<name>A0A2T4PW55_9STAP</name>